<evidence type="ECO:0000313" key="2">
    <source>
        <dbReference type="Proteomes" id="UP001057557"/>
    </source>
</evidence>
<proteinExistence type="predicted"/>
<sequence>MPLVDEKHFDFMKFVEAQHSLNMRGVHEVVPFDYFPFKEGDIVEYIGAGVDKSFEDTEAPLVKGRKYVIAEAKYKYEGKHSWYPNSPLIYLYIDRPDEIEKASAESLLRKSGASVRASYFNIRPVPTKLDIDLNKLDPDQLIRYVELITEYKKILNARVQQERIERELCQLFGATTPKDVDDVFNLIKKKTGEE</sequence>
<reference evidence="1" key="1">
    <citation type="submission" date="2022-03" db="EMBL/GenBank/DDBJ databases">
        <title>Phage cocktails constrain the growth of Enterococcus.</title>
        <authorList>
            <person name="Wandro S."/>
        </authorList>
    </citation>
    <scope>NUCLEOTIDE SEQUENCE</scope>
</reference>
<name>A0A9E7DUQ8_9CAUD</name>
<evidence type="ECO:0000313" key="1">
    <source>
        <dbReference type="EMBL" id="UQT00586.1"/>
    </source>
</evidence>
<dbReference type="Proteomes" id="UP001057557">
    <property type="component" value="Segment"/>
</dbReference>
<accession>A0A9E7DUQ8</accession>
<dbReference type="EMBL" id="ON113170">
    <property type="protein sequence ID" value="UQT00586.1"/>
    <property type="molecule type" value="Genomic_DNA"/>
</dbReference>
<organism evidence="1 2">
    <name type="scientific">Enterococcus phage vB_OCPT_CCS1</name>
    <dbReference type="NCBI Taxonomy" id="2922323"/>
    <lineage>
        <taxon>Viruses</taxon>
        <taxon>Duplodnaviria</taxon>
        <taxon>Heunggongvirae</taxon>
        <taxon>Uroviricota</taxon>
        <taxon>Caudoviricetes</taxon>
        <taxon>Herelleviridae</taxon>
        <taxon>Brockvirinae</taxon>
        <taxon>Schiekvirus</taxon>
        <taxon>Schiekvirus Ccs1</taxon>
    </lineage>
</organism>
<protein>
    <submittedName>
        <fullName evidence="1">Uncharacterized protein</fullName>
    </submittedName>
</protein>
<keyword evidence="2" id="KW-1185">Reference proteome</keyword>
<gene>
    <name evidence="1" type="ORF">JEFDOCMN_00023</name>
</gene>